<feature type="compositionally biased region" description="Low complexity" evidence="2">
    <location>
        <begin position="373"/>
        <end position="387"/>
    </location>
</feature>
<evidence type="ECO:0000256" key="2">
    <source>
        <dbReference type="SAM" id="MobiDB-lite"/>
    </source>
</evidence>
<reference evidence="4 5" key="1">
    <citation type="submission" date="2024-07" db="EMBL/GenBank/DDBJ databases">
        <title>Section-level genome sequencing and comparative genomics of Aspergillus sections Usti and Cavernicolus.</title>
        <authorList>
            <consortium name="Lawrence Berkeley National Laboratory"/>
            <person name="Nybo J.L."/>
            <person name="Vesth T.C."/>
            <person name="Theobald S."/>
            <person name="Frisvad J.C."/>
            <person name="Larsen T.O."/>
            <person name="Kjaerboelling I."/>
            <person name="Rothschild-Mancinelli K."/>
            <person name="Lyhne E.K."/>
            <person name="Kogle M.E."/>
            <person name="Barry K."/>
            <person name="Clum A."/>
            <person name="Na H."/>
            <person name="Ledsgaard L."/>
            <person name="Lin J."/>
            <person name="Lipzen A."/>
            <person name="Kuo A."/>
            <person name="Riley R."/>
            <person name="Mondo S."/>
            <person name="LaButti K."/>
            <person name="Haridas S."/>
            <person name="Pangalinan J."/>
            <person name="Salamov A.A."/>
            <person name="Simmons B.A."/>
            <person name="Magnuson J.K."/>
            <person name="Chen J."/>
            <person name="Drula E."/>
            <person name="Henrissat B."/>
            <person name="Wiebenga A."/>
            <person name="Lubbers R.J."/>
            <person name="Gomes A.C."/>
            <person name="Makela M.R."/>
            <person name="Stajich J."/>
            <person name="Grigoriev I.V."/>
            <person name="Mortensen U.H."/>
            <person name="De vries R.P."/>
            <person name="Baker S.E."/>
            <person name="Andersen M.R."/>
        </authorList>
    </citation>
    <scope>NUCLEOTIDE SEQUENCE [LARGE SCALE GENOMIC DNA]</scope>
    <source>
        <strain evidence="4 5">CBS 600.67</strain>
    </source>
</reference>
<dbReference type="Proteomes" id="UP001610335">
    <property type="component" value="Unassembled WGS sequence"/>
</dbReference>
<evidence type="ECO:0000256" key="1">
    <source>
        <dbReference type="PROSITE-ProRule" id="PRU00023"/>
    </source>
</evidence>
<dbReference type="InterPro" id="IPR036770">
    <property type="entry name" value="Ankyrin_rpt-contain_sf"/>
</dbReference>
<dbReference type="EMBL" id="JBFXLS010000076">
    <property type="protein sequence ID" value="KAL2819568.1"/>
    <property type="molecule type" value="Genomic_DNA"/>
</dbReference>
<feature type="region of interest" description="Disordered" evidence="2">
    <location>
        <begin position="332"/>
        <end position="400"/>
    </location>
</feature>
<proteinExistence type="predicted"/>
<feature type="compositionally biased region" description="Basic and acidic residues" evidence="2">
    <location>
        <begin position="254"/>
        <end position="266"/>
    </location>
</feature>
<feature type="region of interest" description="Disordered" evidence="2">
    <location>
        <begin position="279"/>
        <end position="298"/>
    </location>
</feature>
<dbReference type="Pfam" id="PF26082">
    <property type="entry name" value="zf-C2H2_AcuF"/>
    <property type="match status" value="1"/>
</dbReference>
<feature type="compositionally biased region" description="Basic and acidic residues" evidence="2">
    <location>
        <begin position="929"/>
        <end position="938"/>
    </location>
</feature>
<dbReference type="SMART" id="SM00355">
    <property type="entry name" value="ZnF_C2H2"/>
    <property type="match status" value="3"/>
</dbReference>
<feature type="repeat" description="ANK" evidence="1">
    <location>
        <begin position="831"/>
        <end position="863"/>
    </location>
</feature>
<dbReference type="PANTHER" id="PTHR35391:SF7">
    <property type="entry name" value="C2H2-TYPE DOMAIN-CONTAINING PROTEIN"/>
    <property type="match status" value="1"/>
</dbReference>
<evidence type="ECO:0000313" key="4">
    <source>
        <dbReference type="EMBL" id="KAL2819568.1"/>
    </source>
</evidence>
<dbReference type="PROSITE" id="PS00028">
    <property type="entry name" value="ZINC_FINGER_C2H2_1"/>
    <property type="match status" value="2"/>
</dbReference>
<sequence>MDAYGSTEPPFLEQRRSTDRSETPENDPSSIPEPAAEPSGTALHQPGDTNYRTEHRYTVKSKPVPRFQHNSSDQSKRITPLHSWFRSLEPPNAPPTFENVGQHLLNETTPTSEHQQVEDFRIISIKARPVPKSEVPRVYDVKNTKEVDGAEDMPFAARIYYRNILDRFPHISKPLARRYAQANLRRAEKLGISRAEIEGYIEANPTVPHSTPGDARLNVQAISSSSEPSLSPEPESVEAHTQEIQSREPSSLRFPDHISQSEDKEISGLFPPLQPIEAIKGVDSGKSRARKPSIPGFSNRASQRKYKVISALSPSLESAAIKSLKAIYSGKSRAREPSSPDLSTHVSQSEDDKIRVPETSFWTGRARSLGPHSSASQSSSRNSSLQSGDAPGYKPPSISIASTRSSMERPLPNMVLPPPPVELGSQKSFVCDICRQTVYILRRKEWRKHVLCDLQPYVCSFENCNTAGKVYSTRRAWFKHELKRHRNSTKYHCQLRTCKREFESGPAFRKHLGKSHGLAKWEIMDLNMKDVKKTTKAKHYSCCTFCDMHLGDETSIPRHVGRHLEELAFVILAKQYQEWEFYEEESTGTAISSHSSKHCRDIRQAILNGDVETLVEFQEHGYDIMSFQDAIGQAWERACSERNQMFVWYLLRHGVRPPSASIRWAARAKDVEMIALLLQADLQIDSSFLSSVLAGGDYEMAEILIKASQQVGRPLDLNNVLGVFVKPDAVTPEMVDKLLEFIPATTDMIGKYTDAFYRTVRAQNYALTKLFLGLSQSTWPDRLVRALEIVLAGQIDWEGSQFTPPEPGSNTALIARALADHASRVVSQQDTRTTAMHIAAFDGHTAAVHYLLHAGCNLNEPDGAHRYPLHKAIVGGHPRIGRLLLASGAEIDISSGGEQSVFQYANAKGYWAAELVNDFKSRGLSSVEGDSHRSRCSDCADEASLPPRGGPKMRSVHLQRNDKRLPYSTLL</sequence>
<organism evidence="4 5">
    <name type="scientific">Aspergillus cavernicola</name>
    <dbReference type="NCBI Taxonomy" id="176166"/>
    <lineage>
        <taxon>Eukaryota</taxon>
        <taxon>Fungi</taxon>
        <taxon>Dikarya</taxon>
        <taxon>Ascomycota</taxon>
        <taxon>Pezizomycotina</taxon>
        <taxon>Eurotiomycetes</taxon>
        <taxon>Eurotiomycetidae</taxon>
        <taxon>Eurotiales</taxon>
        <taxon>Aspergillaceae</taxon>
        <taxon>Aspergillus</taxon>
        <taxon>Aspergillus subgen. Nidulantes</taxon>
    </lineage>
</organism>
<feature type="region of interest" description="Disordered" evidence="2">
    <location>
        <begin position="924"/>
        <end position="955"/>
    </location>
</feature>
<name>A0ABR4HY26_9EURO</name>
<comment type="caution">
    <text evidence="4">The sequence shown here is derived from an EMBL/GenBank/DDBJ whole genome shotgun (WGS) entry which is preliminary data.</text>
</comment>
<dbReference type="Gene3D" id="1.25.40.20">
    <property type="entry name" value="Ankyrin repeat-containing domain"/>
    <property type="match status" value="2"/>
</dbReference>
<dbReference type="PANTHER" id="PTHR35391">
    <property type="entry name" value="C2H2-TYPE DOMAIN-CONTAINING PROTEIN-RELATED"/>
    <property type="match status" value="1"/>
</dbReference>
<dbReference type="SUPFAM" id="SSF48403">
    <property type="entry name" value="Ankyrin repeat"/>
    <property type="match status" value="1"/>
</dbReference>
<keyword evidence="1" id="KW-0040">ANK repeat</keyword>
<feature type="compositionally biased region" description="Basic and acidic residues" evidence="2">
    <location>
        <begin position="13"/>
        <end position="23"/>
    </location>
</feature>
<dbReference type="PROSITE" id="PS50088">
    <property type="entry name" value="ANK_REPEAT"/>
    <property type="match status" value="2"/>
</dbReference>
<feature type="compositionally biased region" description="Low complexity" evidence="2">
    <location>
        <begin position="28"/>
        <end position="39"/>
    </location>
</feature>
<feature type="region of interest" description="Disordered" evidence="2">
    <location>
        <begin position="222"/>
        <end position="270"/>
    </location>
</feature>
<dbReference type="InterPro" id="IPR013087">
    <property type="entry name" value="Znf_C2H2_type"/>
</dbReference>
<dbReference type="SMART" id="SM00248">
    <property type="entry name" value="ANK"/>
    <property type="match status" value="3"/>
</dbReference>
<dbReference type="InterPro" id="IPR058925">
    <property type="entry name" value="zf-C2H2_AcuF"/>
</dbReference>
<feature type="compositionally biased region" description="Low complexity" evidence="2">
    <location>
        <begin position="223"/>
        <end position="234"/>
    </location>
</feature>
<feature type="domain" description="C2H2-type" evidence="3">
    <location>
        <begin position="493"/>
        <end position="516"/>
    </location>
</feature>
<feature type="domain" description="C2H2-type" evidence="3">
    <location>
        <begin position="542"/>
        <end position="563"/>
    </location>
</feature>
<dbReference type="Pfam" id="PF12796">
    <property type="entry name" value="Ank_2"/>
    <property type="match status" value="1"/>
</dbReference>
<dbReference type="InterPro" id="IPR002110">
    <property type="entry name" value="Ankyrin_rpt"/>
</dbReference>
<feature type="region of interest" description="Disordered" evidence="2">
    <location>
        <begin position="1"/>
        <end position="78"/>
    </location>
</feature>
<accession>A0ABR4HY26</accession>
<evidence type="ECO:0000259" key="3">
    <source>
        <dbReference type="PROSITE" id="PS00028"/>
    </source>
</evidence>
<dbReference type="PROSITE" id="PS50297">
    <property type="entry name" value="ANK_REP_REGION"/>
    <property type="match status" value="2"/>
</dbReference>
<feature type="repeat" description="ANK" evidence="1">
    <location>
        <begin position="864"/>
        <end position="896"/>
    </location>
</feature>
<protein>
    <recommendedName>
        <fullName evidence="3">C2H2-type domain-containing protein</fullName>
    </recommendedName>
</protein>
<evidence type="ECO:0000313" key="5">
    <source>
        <dbReference type="Proteomes" id="UP001610335"/>
    </source>
</evidence>
<gene>
    <name evidence="4" type="ORF">BDW59DRAFT_120849</name>
</gene>
<keyword evidence="5" id="KW-1185">Reference proteome</keyword>